<dbReference type="RefSeq" id="WP_189035384.1">
    <property type="nucleotide sequence ID" value="NZ_BMMP01000002.1"/>
</dbReference>
<feature type="transmembrane region" description="Helical" evidence="2">
    <location>
        <begin position="77"/>
        <end position="98"/>
    </location>
</feature>
<proteinExistence type="predicted"/>
<feature type="compositionally biased region" description="Gly residues" evidence="1">
    <location>
        <begin position="228"/>
        <end position="247"/>
    </location>
</feature>
<keyword evidence="2" id="KW-0812">Transmembrane</keyword>
<feature type="compositionally biased region" description="Polar residues" evidence="1">
    <location>
        <begin position="100"/>
        <end position="115"/>
    </location>
</feature>
<comment type="caution">
    <text evidence="3">The sequence shown here is derived from an EMBL/GenBank/DDBJ whole genome shotgun (WGS) entry which is preliminary data.</text>
</comment>
<evidence type="ECO:0000313" key="4">
    <source>
        <dbReference type="Proteomes" id="UP000631535"/>
    </source>
</evidence>
<name>A0ABQ2LTB1_9ACTN</name>
<keyword evidence="4" id="KW-1185">Reference proteome</keyword>
<gene>
    <name evidence="3" type="ORF">GCM10012287_04930</name>
</gene>
<feature type="compositionally biased region" description="Low complexity" evidence="1">
    <location>
        <begin position="216"/>
        <end position="227"/>
    </location>
</feature>
<feature type="compositionally biased region" description="Basic and acidic residues" evidence="1">
    <location>
        <begin position="143"/>
        <end position="155"/>
    </location>
</feature>
<accession>A0ABQ2LTB1</accession>
<feature type="compositionally biased region" description="Low complexity" evidence="1">
    <location>
        <begin position="164"/>
        <end position="183"/>
    </location>
</feature>
<feature type="compositionally biased region" description="Gly residues" evidence="1">
    <location>
        <begin position="184"/>
        <end position="215"/>
    </location>
</feature>
<evidence type="ECO:0000256" key="2">
    <source>
        <dbReference type="SAM" id="Phobius"/>
    </source>
</evidence>
<reference evidence="4" key="1">
    <citation type="journal article" date="2019" name="Int. J. Syst. Evol. Microbiol.">
        <title>The Global Catalogue of Microorganisms (GCM) 10K type strain sequencing project: providing services to taxonomists for standard genome sequencing and annotation.</title>
        <authorList>
            <consortium name="The Broad Institute Genomics Platform"/>
            <consortium name="The Broad Institute Genome Sequencing Center for Infectious Disease"/>
            <person name="Wu L."/>
            <person name="Ma J."/>
        </authorList>
    </citation>
    <scope>NUCLEOTIDE SEQUENCE [LARGE SCALE GENOMIC DNA]</scope>
    <source>
        <strain evidence="4">CGMCC 4.7178</strain>
    </source>
</reference>
<feature type="compositionally biased region" description="Gly residues" evidence="1">
    <location>
        <begin position="255"/>
        <end position="266"/>
    </location>
</feature>
<evidence type="ECO:0000313" key="3">
    <source>
        <dbReference type="EMBL" id="GGO42946.1"/>
    </source>
</evidence>
<dbReference type="EMBL" id="BMMP01000002">
    <property type="protein sequence ID" value="GGO42946.1"/>
    <property type="molecule type" value="Genomic_DNA"/>
</dbReference>
<organism evidence="3 4">
    <name type="scientific">Streptomyces daqingensis</name>
    <dbReference type="NCBI Taxonomy" id="1472640"/>
    <lineage>
        <taxon>Bacteria</taxon>
        <taxon>Bacillati</taxon>
        <taxon>Actinomycetota</taxon>
        <taxon>Actinomycetes</taxon>
        <taxon>Kitasatosporales</taxon>
        <taxon>Streptomycetaceae</taxon>
        <taxon>Streptomyces</taxon>
    </lineage>
</organism>
<sequence length="266" mass="25150">MAIQECSGCGAQVQPDGTSPCSCVLAAADEVDAAFKGSPRPQGRTRSSWRIVGRPPQPVLVQSGEERGLRGSGRARGAALGLVMATMVGTLAFVVGAANSGQSQHGESPFPSSTGVGVLPRPVEGNAAFPGGDFGKGASPDPSRSDATQDDRAEAAGDAEEPAEAPSSSAEPSSEVPSSPSDGAAGGGSDGGTSDGGTSDGGSSDGGSSDGGSSEGGSQSPSPSPSGDEGGASDGGSTEGDGGADGGGGEEDSGGLLGGLLGGILG</sequence>
<feature type="region of interest" description="Disordered" evidence="1">
    <location>
        <begin position="100"/>
        <end position="266"/>
    </location>
</feature>
<evidence type="ECO:0000256" key="1">
    <source>
        <dbReference type="SAM" id="MobiDB-lite"/>
    </source>
</evidence>
<protein>
    <submittedName>
        <fullName evidence="3">Uncharacterized protein</fullName>
    </submittedName>
</protein>
<dbReference type="Proteomes" id="UP000631535">
    <property type="component" value="Unassembled WGS sequence"/>
</dbReference>
<keyword evidence="2" id="KW-0472">Membrane</keyword>
<keyword evidence="2" id="KW-1133">Transmembrane helix</keyword>
<feature type="region of interest" description="Disordered" evidence="1">
    <location>
        <begin position="35"/>
        <end position="56"/>
    </location>
</feature>